<organism evidence="1 2">
    <name type="scientific">Escallonia rubra</name>
    <dbReference type="NCBI Taxonomy" id="112253"/>
    <lineage>
        <taxon>Eukaryota</taxon>
        <taxon>Viridiplantae</taxon>
        <taxon>Streptophyta</taxon>
        <taxon>Embryophyta</taxon>
        <taxon>Tracheophyta</taxon>
        <taxon>Spermatophyta</taxon>
        <taxon>Magnoliopsida</taxon>
        <taxon>eudicotyledons</taxon>
        <taxon>Gunneridae</taxon>
        <taxon>Pentapetalae</taxon>
        <taxon>asterids</taxon>
        <taxon>campanulids</taxon>
        <taxon>Escalloniales</taxon>
        <taxon>Escalloniaceae</taxon>
        <taxon>Escallonia</taxon>
    </lineage>
</organism>
<name>A0AA88RZU2_9ASTE</name>
<keyword evidence="2" id="KW-1185">Reference proteome</keyword>
<dbReference type="SMART" id="SM00205">
    <property type="entry name" value="THN"/>
    <property type="match status" value="1"/>
</dbReference>
<accession>A0AA88RZU2</accession>
<comment type="caution">
    <text evidence="1">The sequence shown here is derived from an EMBL/GenBank/DDBJ whole genome shotgun (WGS) entry which is preliminary data.</text>
</comment>
<evidence type="ECO:0000313" key="2">
    <source>
        <dbReference type="Proteomes" id="UP001187471"/>
    </source>
</evidence>
<proteinExistence type="predicted"/>
<protein>
    <submittedName>
        <fullName evidence="1">Uncharacterized protein</fullName>
    </submittedName>
</protein>
<evidence type="ECO:0000313" key="1">
    <source>
        <dbReference type="EMBL" id="KAK2992915.1"/>
    </source>
</evidence>
<dbReference type="InterPro" id="IPR037176">
    <property type="entry name" value="Osmotin/thaumatin-like_sf"/>
</dbReference>
<dbReference type="PROSITE" id="PS51367">
    <property type="entry name" value="THAUMATIN_2"/>
    <property type="match status" value="1"/>
</dbReference>
<feature type="non-terminal residue" evidence="1">
    <location>
        <position position="1"/>
    </location>
</feature>
<dbReference type="InterPro" id="IPR001938">
    <property type="entry name" value="Thaumatin"/>
</dbReference>
<dbReference type="Proteomes" id="UP001187471">
    <property type="component" value="Unassembled WGS sequence"/>
</dbReference>
<dbReference type="PANTHER" id="PTHR31048">
    <property type="entry name" value="OS03G0233200 PROTEIN"/>
    <property type="match status" value="1"/>
</dbReference>
<dbReference type="SUPFAM" id="SSF49870">
    <property type="entry name" value="Osmotin, thaumatin-like protein"/>
    <property type="match status" value="1"/>
</dbReference>
<dbReference type="Pfam" id="PF00314">
    <property type="entry name" value="Thaumatin"/>
    <property type="match status" value="1"/>
</dbReference>
<reference evidence="1" key="1">
    <citation type="submission" date="2022-12" db="EMBL/GenBank/DDBJ databases">
        <title>Draft genome assemblies for two species of Escallonia (Escalloniales).</title>
        <authorList>
            <person name="Chanderbali A."/>
            <person name="Dervinis C."/>
            <person name="Anghel I."/>
            <person name="Soltis D."/>
            <person name="Soltis P."/>
            <person name="Zapata F."/>
        </authorList>
    </citation>
    <scope>NUCLEOTIDE SEQUENCE</scope>
    <source>
        <strain evidence="1">UCBG92.1500</strain>
        <tissue evidence="1">Leaf</tissue>
    </source>
</reference>
<sequence>ARSTNFTIKNNLPLHNLASNANRSRTTSITRIVYFNITAPPRGLDESGHDCGSGKLECDGAGGQPPTTLVQFNLAEFGNGFYDVSIVDGFNLPVLVTLHDGSVQKLADQQSTLSISSVCVHRLTIMLMMIKLARIRVPGWV</sequence>
<dbReference type="EMBL" id="JAVXUO010000370">
    <property type="protein sequence ID" value="KAK2992915.1"/>
    <property type="molecule type" value="Genomic_DNA"/>
</dbReference>
<dbReference type="AlphaFoldDB" id="A0AA88RZU2"/>
<dbReference type="Gene3D" id="2.60.110.10">
    <property type="entry name" value="Thaumatin"/>
    <property type="match status" value="1"/>
</dbReference>
<gene>
    <name evidence="1" type="ORF">RJ640_024069</name>
</gene>